<reference evidence="1" key="1">
    <citation type="journal article" date="2020" name="mSystems">
        <title>Genome- and Community-Level Interaction Insights into Carbon Utilization and Element Cycling Functions of Hydrothermarchaeota in Hydrothermal Sediment.</title>
        <authorList>
            <person name="Zhou Z."/>
            <person name="Liu Y."/>
            <person name="Xu W."/>
            <person name="Pan J."/>
            <person name="Luo Z.H."/>
            <person name="Li M."/>
        </authorList>
    </citation>
    <scope>NUCLEOTIDE SEQUENCE [LARGE SCALE GENOMIC DNA]</scope>
    <source>
        <strain evidence="1">SpSt-339</strain>
    </source>
</reference>
<sequence>MRAWLKSHPKSAQDLELTLEQLSADAFQPSLRTHKLLGPRSQCWACSAGYDLRIIFEFVQHEGVEAILLLAVGTHDQVY</sequence>
<accession>A0A7C2P9J9</accession>
<dbReference type="Gene3D" id="3.30.2310.20">
    <property type="entry name" value="RelE-like"/>
    <property type="match status" value="1"/>
</dbReference>
<dbReference type="EMBL" id="DSOK01000152">
    <property type="protein sequence ID" value="HEN14836.1"/>
    <property type="molecule type" value="Genomic_DNA"/>
</dbReference>
<dbReference type="SUPFAM" id="SSF143011">
    <property type="entry name" value="RelE-like"/>
    <property type="match status" value="1"/>
</dbReference>
<dbReference type="AlphaFoldDB" id="A0A7C2P9J9"/>
<protein>
    <submittedName>
        <fullName evidence="1">Plasmid stabilization protein</fullName>
    </submittedName>
</protein>
<proteinExistence type="predicted"/>
<name>A0A7C2P9J9_9PLAN</name>
<dbReference type="InterPro" id="IPR035093">
    <property type="entry name" value="RelE/ParE_toxin_dom_sf"/>
</dbReference>
<comment type="caution">
    <text evidence="1">The sequence shown here is derived from an EMBL/GenBank/DDBJ whole genome shotgun (WGS) entry which is preliminary data.</text>
</comment>
<organism evidence="1">
    <name type="scientific">Schlesneria paludicola</name>
    <dbReference type="NCBI Taxonomy" id="360056"/>
    <lineage>
        <taxon>Bacteria</taxon>
        <taxon>Pseudomonadati</taxon>
        <taxon>Planctomycetota</taxon>
        <taxon>Planctomycetia</taxon>
        <taxon>Planctomycetales</taxon>
        <taxon>Planctomycetaceae</taxon>
        <taxon>Schlesneria</taxon>
    </lineage>
</organism>
<gene>
    <name evidence="1" type="ORF">ENQ76_05120</name>
</gene>
<evidence type="ECO:0000313" key="1">
    <source>
        <dbReference type="EMBL" id="HEN14836.1"/>
    </source>
</evidence>